<comment type="caution">
    <text evidence="2">The sequence shown here is derived from an EMBL/GenBank/DDBJ whole genome shotgun (WGS) entry which is preliminary data.</text>
</comment>
<accession>A0A927B316</accession>
<name>A0A927B316_9BACT</name>
<feature type="transmembrane region" description="Helical" evidence="1">
    <location>
        <begin position="60"/>
        <end position="78"/>
    </location>
</feature>
<protein>
    <submittedName>
        <fullName evidence="2">Uncharacterized protein</fullName>
    </submittedName>
</protein>
<keyword evidence="3" id="KW-1185">Reference proteome</keyword>
<feature type="transmembrane region" description="Helical" evidence="1">
    <location>
        <begin position="114"/>
        <end position="133"/>
    </location>
</feature>
<feature type="transmembrane region" description="Helical" evidence="1">
    <location>
        <begin position="12"/>
        <end position="29"/>
    </location>
</feature>
<keyword evidence="1" id="KW-0812">Transmembrane</keyword>
<reference evidence="2" key="1">
    <citation type="submission" date="2020-09" db="EMBL/GenBank/DDBJ databases">
        <authorList>
            <person name="Kim M.K."/>
        </authorList>
    </citation>
    <scope>NUCLEOTIDE SEQUENCE</scope>
    <source>
        <strain evidence="2">BT704</strain>
    </source>
</reference>
<organism evidence="2 3">
    <name type="scientific">Spirosoma validum</name>
    <dbReference type="NCBI Taxonomy" id="2771355"/>
    <lineage>
        <taxon>Bacteria</taxon>
        <taxon>Pseudomonadati</taxon>
        <taxon>Bacteroidota</taxon>
        <taxon>Cytophagia</taxon>
        <taxon>Cytophagales</taxon>
        <taxon>Cytophagaceae</taxon>
        <taxon>Spirosoma</taxon>
    </lineage>
</organism>
<evidence type="ECO:0000313" key="3">
    <source>
        <dbReference type="Proteomes" id="UP000653797"/>
    </source>
</evidence>
<feature type="transmembrane region" description="Helical" evidence="1">
    <location>
        <begin position="85"/>
        <end position="102"/>
    </location>
</feature>
<evidence type="ECO:0000256" key="1">
    <source>
        <dbReference type="SAM" id="Phobius"/>
    </source>
</evidence>
<gene>
    <name evidence="2" type="ORF">IC230_15705</name>
</gene>
<dbReference type="AlphaFoldDB" id="A0A927B316"/>
<evidence type="ECO:0000313" key="2">
    <source>
        <dbReference type="EMBL" id="MBD2754352.1"/>
    </source>
</evidence>
<dbReference type="RefSeq" id="WP_191039988.1">
    <property type="nucleotide sequence ID" value="NZ_JACXAA010000005.1"/>
</dbReference>
<sequence>MQTKQPRWIQAILLYLLIANSVPGIWALFMPRDFYDSFPGFGRTWVAVDGPYNEHLIRDVGAFFVALATLCLLTLVAPRLITVRATAICLLVFNAPHLLYHLNHLHMLPMIDQVGNVVTLSMSVLLSTLLLFYRPVYERSQVLF</sequence>
<proteinExistence type="predicted"/>
<keyword evidence="1" id="KW-1133">Transmembrane helix</keyword>
<dbReference type="EMBL" id="JACXAA010000005">
    <property type="protein sequence ID" value="MBD2754352.1"/>
    <property type="molecule type" value="Genomic_DNA"/>
</dbReference>
<keyword evidence="1" id="KW-0472">Membrane</keyword>
<dbReference type="Proteomes" id="UP000653797">
    <property type="component" value="Unassembled WGS sequence"/>
</dbReference>